<gene>
    <name evidence="1" type="ORF">SAMN06269250_5318</name>
</gene>
<sequence length="282" mass="32913">MPPKHHHRPFFAFFLFLLLYPDSHLLVAQNSPAKKPRSAFARHFRCQQTVVRKPSPQQFADMFDRQPVNSYRIAPKAVKRGKTRVNYPVFKAISQQHKPFEKQINALIRTCFEEECNQTDFSDSPHGLEQFWYEVVVQNESFLSIHLTGRTCSNHCHYYSTSLNYDLKAHKRLSNCGLLARLGVSDQQFEKAMRARWSNLYVGEIEGQYPSFQKVKHLAEKRALYEGDKLNRYNASFDEVLKKASMLPVVYKNRRYLRLGFFISGPSQDLVGFTDWALPVQQ</sequence>
<name>A0A286GMP8_9BACT</name>
<protein>
    <submittedName>
        <fullName evidence="1">Uncharacterized protein</fullName>
    </submittedName>
</protein>
<dbReference type="Proteomes" id="UP000219452">
    <property type="component" value="Unassembled WGS sequence"/>
</dbReference>
<evidence type="ECO:0000313" key="1">
    <source>
        <dbReference type="EMBL" id="SOD96456.1"/>
    </source>
</evidence>
<keyword evidence="2" id="KW-1185">Reference proteome</keyword>
<dbReference type="AlphaFoldDB" id="A0A286GMP8"/>
<dbReference type="EMBL" id="OCNH01000005">
    <property type="protein sequence ID" value="SOD96456.1"/>
    <property type="molecule type" value="Genomic_DNA"/>
</dbReference>
<organism evidence="1 2">
    <name type="scientific">Spirosoma fluviale</name>
    <dbReference type="NCBI Taxonomy" id="1597977"/>
    <lineage>
        <taxon>Bacteria</taxon>
        <taxon>Pseudomonadati</taxon>
        <taxon>Bacteroidota</taxon>
        <taxon>Cytophagia</taxon>
        <taxon>Cytophagales</taxon>
        <taxon>Cytophagaceae</taxon>
        <taxon>Spirosoma</taxon>
    </lineage>
</organism>
<proteinExistence type="predicted"/>
<reference evidence="2" key="1">
    <citation type="submission" date="2017-09" db="EMBL/GenBank/DDBJ databases">
        <authorList>
            <person name="Varghese N."/>
            <person name="Submissions S."/>
        </authorList>
    </citation>
    <scope>NUCLEOTIDE SEQUENCE [LARGE SCALE GENOMIC DNA]</scope>
    <source>
        <strain evidence="2">DSM 29961</strain>
    </source>
</reference>
<dbReference type="RefSeq" id="WP_097129936.1">
    <property type="nucleotide sequence ID" value="NZ_OCNH01000005.1"/>
</dbReference>
<accession>A0A286GMP8</accession>
<evidence type="ECO:0000313" key="2">
    <source>
        <dbReference type="Proteomes" id="UP000219452"/>
    </source>
</evidence>